<name>A0A383RFK1_PAEAL</name>
<gene>
    <name evidence="1" type="ORF">PBLR_13478</name>
</gene>
<organism evidence="1 2">
    <name type="scientific">Paenibacillus alvei</name>
    <name type="common">Bacillus alvei</name>
    <dbReference type="NCBI Taxonomy" id="44250"/>
    <lineage>
        <taxon>Bacteria</taxon>
        <taxon>Bacillati</taxon>
        <taxon>Bacillota</taxon>
        <taxon>Bacilli</taxon>
        <taxon>Bacillales</taxon>
        <taxon>Paenibacillaceae</taxon>
        <taxon>Paenibacillus</taxon>
    </lineage>
</organism>
<dbReference type="RefSeq" id="WP_138186801.1">
    <property type="nucleotide sequence ID" value="NZ_LS992241.1"/>
</dbReference>
<protein>
    <submittedName>
        <fullName evidence="1">Uncharacterized protein</fullName>
    </submittedName>
</protein>
<dbReference type="EMBL" id="LS992241">
    <property type="protein sequence ID" value="SYX85056.1"/>
    <property type="molecule type" value="Genomic_DNA"/>
</dbReference>
<evidence type="ECO:0000313" key="1">
    <source>
        <dbReference type="EMBL" id="SYX85056.1"/>
    </source>
</evidence>
<dbReference type="Proteomes" id="UP000304148">
    <property type="component" value="Chromosome"/>
</dbReference>
<dbReference type="AlphaFoldDB" id="A0A383RFK1"/>
<accession>A0A383RFK1</accession>
<reference evidence="2" key="1">
    <citation type="submission" date="2018-08" db="EMBL/GenBank/DDBJ databases">
        <authorList>
            <person name="Chevrot R."/>
        </authorList>
    </citation>
    <scope>NUCLEOTIDE SEQUENCE [LARGE SCALE GENOMIC DNA]</scope>
</reference>
<sequence>MKYFIDYSKSIFETKRLKINGEFRDIPDDNNLYEDDQQFSSWHDANNWFSRNTQALIDGVSLETKPESYLLGSGHFEIRPYRDSKPQKYLVTKDELKTLLLQGNDEHYNMLVLDFDGYPQLVPKPSFSYAVRLEGYVGGNGYVGKHSKLNHLNDTYSMLLEAWLLHLQCSKSIYKDYKSGELSDEELISEIYSEIER</sequence>
<evidence type="ECO:0000313" key="2">
    <source>
        <dbReference type="Proteomes" id="UP000304148"/>
    </source>
</evidence>
<proteinExistence type="predicted"/>